<feature type="non-terminal residue" evidence="1">
    <location>
        <position position="1"/>
    </location>
</feature>
<evidence type="ECO:0000313" key="1">
    <source>
        <dbReference type="EMBL" id="CAG8757215.1"/>
    </source>
</evidence>
<comment type="caution">
    <text evidence="1">The sequence shown here is derived from an EMBL/GenBank/DDBJ whole genome shotgun (WGS) entry which is preliminary data.</text>
</comment>
<reference evidence="1" key="1">
    <citation type="submission" date="2021-06" db="EMBL/GenBank/DDBJ databases">
        <authorList>
            <person name="Kallberg Y."/>
            <person name="Tangrot J."/>
            <person name="Rosling A."/>
        </authorList>
    </citation>
    <scope>NUCLEOTIDE SEQUENCE</scope>
    <source>
        <strain evidence="1">IL203A</strain>
    </source>
</reference>
<dbReference type="Proteomes" id="UP000789702">
    <property type="component" value="Unassembled WGS sequence"/>
</dbReference>
<evidence type="ECO:0000313" key="2">
    <source>
        <dbReference type="Proteomes" id="UP000789702"/>
    </source>
</evidence>
<organism evidence="1 2">
    <name type="scientific">Dentiscutata heterogama</name>
    <dbReference type="NCBI Taxonomy" id="1316150"/>
    <lineage>
        <taxon>Eukaryota</taxon>
        <taxon>Fungi</taxon>
        <taxon>Fungi incertae sedis</taxon>
        <taxon>Mucoromycota</taxon>
        <taxon>Glomeromycotina</taxon>
        <taxon>Glomeromycetes</taxon>
        <taxon>Diversisporales</taxon>
        <taxon>Gigasporaceae</taxon>
        <taxon>Dentiscutata</taxon>
    </lineage>
</organism>
<proteinExistence type="predicted"/>
<feature type="non-terminal residue" evidence="1">
    <location>
        <position position="151"/>
    </location>
</feature>
<sequence>ADKPDELMNKPEPKPDYDLIFNIIEKEIKSFTRTEAIKLLNTKKEFDKIAKKIKNKKDVLKLDTDIKDEIDFEIEYVTENQKKELYKLHENKIQELKGTKKFNKLLKNIKDEFFIGNLLDDKLHDSLIKVSGLTEEQKNILQQARKDQLIT</sequence>
<gene>
    <name evidence="1" type="ORF">DHETER_LOCUS15032</name>
</gene>
<protein>
    <submittedName>
        <fullName evidence="1">11137_t:CDS:1</fullName>
    </submittedName>
</protein>
<dbReference type="EMBL" id="CAJVPU010049321">
    <property type="protein sequence ID" value="CAG8757215.1"/>
    <property type="molecule type" value="Genomic_DNA"/>
</dbReference>
<accession>A0ACA9QLI2</accession>
<name>A0ACA9QLI2_9GLOM</name>
<keyword evidence="2" id="KW-1185">Reference proteome</keyword>